<protein>
    <submittedName>
        <fullName evidence="1">Uncharacterized protein</fullName>
    </submittedName>
</protein>
<accession>A0ABV2IWJ4</accession>
<dbReference type="Proteomes" id="UP001549047">
    <property type="component" value="Unassembled WGS sequence"/>
</dbReference>
<dbReference type="EMBL" id="JBEPMB010000001">
    <property type="protein sequence ID" value="MET3612723.1"/>
    <property type="molecule type" value="Genomic_DNA"/>
</dbReference>
<dbReference type="RefSeq" id="WP_354555269.1">
    <property type="nucleotide sequence ID" value="NZ_JBEPMB010000001.1"/>
</dbReference>
<comment type="caution">
    <text evidence="1">The sequence shown here is derived from an EMBL/GenBank/DDBJ whole genome shotgun (WGS) entry which is preliminary data.</text>
</comment>
<name>A0ABV2IWJ4_9HYPH</name>
<evidence type="ECO:0000313" key="2">
    <source>
        <dbReference type="Proteomes" id="UP001549047"/>
    </source>
</evidence>
<evidence type="ECO:0000313" key="1">
    <source>
        <dbReference type="EMBL" id="MET3612723.1"/>
    </source>
</evidence>
<gene>
    <name evidence="1" type="ORF">ABID16_001028</name>
</gene>
<reference evidence="1 2" key="1">
    <citation type="submission" date="2024-06" db="EMBL/GenBank/DDBJ databases">
        <title>Genomic Encyclopedia of Type Strains, Phase IV (KMG-IV): sequencing the most valuable type-strain genomes for metagenomic binning, comparative biology and taxonomic classification.</title>
        <authorList>
            <person name="Goeker M."/>
        </authorList>
    </citation>
    <scope>NUCLEOTIDE SEQUENCE [LARGE SCALE GENOMIC DNA]</scope>
    <source>
        <strain evidence="1 2">DSM 29780</strain>
    </source>
</reference>
<sequence>MTPKINIDAYIKKSRRTKKYLKPETVNLAEPPEGMELYGVVYFNDDGGVNSASHLFAPDYWGACERAFKQSRDKEFQIVVQDDCATPLHAADTLILVAAAKHHCAVTTLARPLYA</sequence>
<organism evidence="1 2">
    <name type="scientific">Rhizobium aquaticum</name>
    <dbReference type="NCBI Taxonomy" id="1549636"/>
    <lineage>
        <taxon>Bacteria</taxon>
        <taxon>Pseudomonadati</taxon>
        <taxon>Pseudomonadota</taxon>
        <taxon>Alphaproteobacteria</taxon>
        <taxon>Hyphomicrobiales</taxon>
        <taxon>Rhizobiaceae</taxon>
        <taxon>Rhizobium/Agrobacterium group</taxon>
        <taxon>Rhizobium</taxon>
    </lineage>
</organism>
<proteinExistence type="predicted"/>
<keyword evidence="2" id="KW-1185">Reference proteome</keyword>